<evidence type="ECO:0000313" key="6">
    <source>
        <dbReference type="Proteomes" id="UP000095409"/>
    </source>
</evidence>
<gene>
    <name evidence="4" type="ORF">DWX77_07405</name>
    <name evidence="5" type="ORF">EAI82_00350</name>
    <name evidence="3" type="ORF">ERS852394_01111</name>
</gene>
<dbReference type="InterPro" id="IPR036116">
    <property type="entry name" value="FN3_sf"/>
</dbReference>
<evidence type="ECO:0000313" key="3">
    <source>
        <dbReference type="EMBL" id="CUN90733.1"/>
    </source>
</evidence>
<protein>
    <submittedName>
        <fullName evidence="4">CHAP domain-containing protein</fullName>
    </submittedName>
    <submittedName>
        <fullName evidence="3">GBS Bsp-like repeat</fullName>
    </submittedName>
</protein>
<dbReference type="EMBL" id="QRVV01000015">
    <property type="protein sequence ID" value="RGS74640.1"/>
    <property type="molecule type" value="Genomic_DNA"/>
</dbReference>
<dbReference type="SUPFAM" id="SSF49265">
    <property type="entry name" value="Fibronectin type III"/>
    <property type="match status" value="1"/>
</dbReference>
<dbReference type="EMBL" id="RCXQ01000001">
    <property type="protein sequence ID" value="RYT68656.1"/>
    <property type="molecule type" value="Genomic_DNA"/>
</dbReference>
<dbReference type="Proteomes" id="UP000284242">
    <property type="component" value="Unassembled WGS sequence"/>
</dbReference>
<dbReference type="Gene3D" id="2.60.40.3760">
    <property type="match status" value="1"/>
</dbReference>
<dbReference type="Proteomes" id="UP000095409">
    <property type="component" value="Unassembled WGS sequence"/>
</dbReference>
<feature type="compositionally biased region" description="Polar residues" evidence="1">
    <location>
        <begin position="397"/>
        <end position="426"/>
    </location>
</feature>
<proteinExistence type="predicted"/>
<dbReference type="SUPFAM" id="SSF54001">
    <property type="entry name" value="Cysteine proteinases"/>
    <property type="match status" value="1"/>
</dbReference>
<dbReference type="RefSeq" id="WP_055065878.1">
    <property type="nucleotide sequence ID" value="NZ_CYZD01000004.1"/>
</dbReference>
<feature type="domain" description="Peptidase C51" evidence="2">
    <location>
        <begin position="39"/>
        <end position="182"/>
    </location>
</feature>
<dbReference type="InterPro" id="IPR038765">
    <property type="entry name" value="Papain-like_cys_pep_sf"/>
</dbReference>
<dbReference type="PROSITE" id="PS50911">
    <property type="entry name" value="CHAP"/>
    <property type="match status" value="1"/>
</dbReference>
<evidence type="ECO:0000259" key="2">
    <source>
        <dbReference type="PROSITE" id="PS50911"/>
    </source>
</evidence>
<organism evidence="3 6">
    <name type="scientific">Blautia obeum</name>
    <dbReference type="NCBI Taxonomy" id="40520"/>
    <lineage>
        <taxon>Bacteria</taxon>
        <taxon>Bacillati</taxon>
        <taxon>Bacillota</taxon>
        <taxon>Clostridia</taxon>
        <taxon>Lachnospirales</taxon>
        <taxon>Lachnospiraceae</taxon>
        <taxon>Blautia</taxon>
    </lineage>
</organism>
<dbReference type="InterPro" id="IPR003961">
    <property type="entry name" value="FN3_dom"/>
</dbReference>
<dbReference type="Pfam" id="PF05257">
    <property type="entry name" value="CHAP"/>
    <property type="match status" value="1"/>
</dbReference>
<dbReference type="Pfam" id="PF08481">
    <property type="entry name" value="GBS_Bsp-like"/>
    <property type="match status" value="1"/>
</dbReference>
<accession>A0A174ARB5</accession>
<dbReference type="CDD" id="cd00063">
    <property type="entry name" value="FN3"/>
    <property type="match status" value="1"/>
</dbReference>
<dbReference type="Gene3D" id="2.60.40.10">
    <property type="entry name" value="Immunoglobulins"/>
    <property type="match status" value="1"/>
</dbReference>
<sequence length="520" mass="58305">MSKKSYKTRKRILGLIVGFCLLITGFTPTTIMAYSAHTQSEAVAWAQSQLGKALDYDGKYGAQCVDLICYYYQYLGTTSPGGNAEEYRRNNLPSGWTRVYENYQPGDIAVWKPSYRYGSYSTTENGHVGIVTSADSVGFNAVGQNVGNNKFCTQNWFPLQLLECAIRPDFGATSSAAISYSNIRTNWTDTWNAEIAGDIQNPSRATVSQVGAYIWDSAGNCVVDHRENCGLNYSTINQTLNIVSEARPSGLQSGETYTYQLWANANNQYYFSGKASFTIQDNTNPVISDVKISNLTSEGYTVTCTATDNYKIDRVQFPTWTAANEQDDLIKDWWSNVKCRGVQNGNTFSFTVKRSDHNGEYGVYRTHIYAYDKAGNYSYAPLNVINVEETKIPDNVNPGNTVTKPGNTTNPRTISSTGQNQQSGVSKSKAPSVKIKRKTRNSVTLQWKKMKKISGYRIYRSTKKNSGYRLIKKLNRNAVKYTDKHLRRKKTYYYKVVPMIKSAGKVHKGKAANVRVRTLK</sequence>
<evidence type="ECO:0000313" key="4">
    <source>
        <dbReference type="EMBL" id="RGS74640.1"/>
    </source>
</evidence>
<feature type="region of interest" description="Disordered" evidence="1">
    <location>
        <begin position="395"/>
        <end position="432"/>
    </location>
</feature>
<evidence type="ECO:0000313" key="7">
    <source>
        <dbReference type="Proteomes" id="UP000284242"/>
    </source>
</evidence>
<dbReference type="AlphaFoldDB" id="A0A174ARB5"/>
<reference evidence="5 8" key="3">
    <citation type="journal article" date="2019" name="Science, e1252229">
        <title>Invertible promoters mediate bacterial phase variation, antibiotic resistance, and host adaptation in the gut.</title>
        <authorList>
            <person name="Jiang X."/>
            <person name="Hall A.B."/>
            <person name="Arthur T.D."/>
            <person name="Plichta D.R."/>
            <person name="Covington C.T."/>
            <person name="Poyet M."/>
            <person name="Crothers J."/>
            <person name="Moses P.L."/>
            <person name="Tolonen A.C."/>
            <person name="Vlamakis H."/>
            <person name="Alm E.J."/>
            <person name="Xavier R.J."/>
        </authorList>
    </citation>
    <scope>NUCLEOTIDE SEQUENCE [LARGE SCALE GENOMIC DNA]</scope>
    <source>
        <strain evidence="5">Af_0058</strain>
        <strain evidence="8">af_0058</strain>
    </source>
</reference>
<dbReference type="EMBL" id="CYZD01000004">
    <property type="protein sequence ID" value="CUN90733.1"/>
    <property type="molecule type" value="Genomic_DNA"/>
</dbReference>
<evidence type="ECO:0000313" key="8">
    <source>
        <dbReference type="Proteomes" id="UP000293506"/>
    </source>
</evidence>
<dbReference type="InterPro" id="IPR007921">
    <property type="entry name" value="CHAP_dom"/>
</dbReference>
<dbReference type="InterPro" id="IPR013783">
    <property type="entry name" value="Ig-like_fold"/>
</dbReference>
<dbReference type="Gene3D" id="3.90.1720.10">
    <property type="entry name" value="endopeptidase domain like (from Nostoc punctiforme)"/>
    <property type="match status" value="1"/>
</dbReference>
<reference evidence="3 6" key="1">
    <citation type="submission" date="2015-09" db="EMBL/GenBank/DDBJ databases">
        <authorList>
            <consortium name="Pathogen Informatics"/>
        </authorList>
    </citation>
    <scope>NUCLEOTIDE SEQUENCE [LARGE SCALE GENOMIC DNA]</scope>
    <source>
        <strain evidence="3 6">2789STDY5608837</strain>
    </source>
</reference>
<dbReference type="InterPro" id="IPR013688">
    <property type="entry name" value="GBS_Bsp-like"/>
</dbReference>
<dbReference type="Proteomes" id="UP000293506">
    <property type="component" value="Unassembled WGS sequence"/>
</dbReference>
<reference evidence="4 7" key="2">
    <citation type="submission" date="2018-08" db="EMBL/GenBank/DDBJ databases">
        <title>A genome reference for cultivated species of the human gut microbiota.</title>
        <authorList>
            <person name="Zou Y."/>
            <person name="Xue W."/>
            <person name="Luo G."/>
        </authorList>
    </citation>
    <scope>NUCLEOTIDE SEQUENCE [LARGE SCALE GENOMIC DNA]</scope>
    <source>
        <strain evidence="4 7">AF21-24</strain>
    </source>
</reference>
<evidence type="ECO:0000313" key="5">
    <source>
        <dbReference type="EMBL" id="RYT68656.1"/>
    </source>
</evidence>
<evidence type="ECO:0000256" key="1">
    <source>
        <dbReference type="SAM" id="MobiDB-lite"/>
    </source>
</evidence>
<name>A0A174ARB5_9FIRM</name>